<name>A0A0F7ZLM4_9HYPO</name>
<reference evidence="3 4" key="1">
    <citation type="journal article" date="2014" name="Genome Biol. Evol.">
        <title>Comparative genomics and transcriptomics analyses reveal divergent lifestyle features of nematode endoparasitic fungus Hirsutella minnesotensis.</title>
        <authorList>
            <person name="Lai Y."/>
            <person name="Liu K."/>
            <person name="Zhang X."/>
            <person name="Zhang X."/>
            <person name="Li K."/>
            <person name="Wang N."/>
            <person name="Shu C."/>
            <person name="Wu Y."/>
            <person name="Wang C."/>
            <person name="Bushley K.E."/>
            <person name="Xiang M."/>
            <person name="Liu X."/>
        </authorList>
    </citation>
    <scope>NUCLEOTIDE SEQUENCE [LARGE SCALE GENOMIC DNA]</scope>
    <source>
        <strain evidence="3 4">3608</strain>
    </source>
</reference>
<keyword evidence="2" id="KW-0732">Signal</keyword>
<dbReference type="AlphaFoldDB" id="A0A0F7ZLM4"/>
<dbReference type="Proteomes" id="UP000054481">
    <property type="component" value="Unassembled WGS sequence"/>
</dbReference>
<feature type="compositionally biased region" description="Basic residues" evidence="1">
    <location>
        <begin position="21"/>
        <end position="32"/>
    </location>
</feature>
<accession>A0A0F7ZLM4</accession>
<evidence type="ECO:0000256" key="1">
    <source>
        <dbReference type="SAM" id="MobiDB-lite"/>
    </source>
</evidence>
<organism evidence="3 4">
    <name type="scientific">Hirsutella minnesotensis 3608</name>
    <dbReference type="NCBI Taxonomy" id="1043627"/>
    <lineage>
        <taxon>Eukaryota</taxon>
        <taxon>Fungi</taxon>
        <taxon>Dikarya</taxon>
        <taxon>Ascomycota</taxon>
        <taxon>Pezizomycotina</taxon>
        <taxon>Sordariomycetes</taxon>
        <taxon>Hypocreomycetidae</taxon>
        <taxon>Hypocreales</taxon>
        <taxon>Ophiocordycipitaceae</taxon>
        <taxon>Hirsutella</taxon>
    </lineage>
</organism>
<keyword evidence="4" id="KW-1185">Reference proteome</keyword>
<sequence length="101" mass="10834">MKYQAALCFAIFTTGLAAPVPHHHHHHHHHHDHPSLVSYSDPRNSVLIVDSEQASASKANANAYAKTEASTRDVQRAAGMSERAEPSAKKGLHGLGIAGLL</sequence>
<evidence type="ECO:0000313" key="4">
    <source>
        <dbReference type="Proteomes" id="UP000054481"/>
    </source>
</evidence>
<protein>
    <submittedName>
        <fullName evidence="3">Uncharacterized protein</fullName>
    </submittedName>
</protein>
<feature type="region of interest" description="Disordered" evidence="1">
    <location>
        <begin position="21"/>
        <end position="40"/>
    </location>
</feature>
<feature type="chain" id="PRO_5002526363" evidence="2">
    <location>
        <begin position="18"/>
        <end position="101"/>
    </location>
</feature>
<feature type="region of interest" description="Disordered" evidence="1">
    <location>
        <begin position="59"/>
        <end position="101"/>
    </location>
</feature>
<proteinExistence type="predicted"/>
<evidence type="ECO:0000313" key="3">
    <source>
        <dbReference type="EMBL" id="KJZ71260.1"/>
    </source>
</evidence>
<evidence type="ECO:0000256" key="2">
    <source>
        <dbReference type="SAM" id="SignalP"/>
    </source>
</evidence>
<gene>
    <name evidence="3" type="ORF">HIM_09333</name>
</gene>
<dbReference type="EMBL" id="KQ030581">
    <property type="protein sequence ID" value="KJZ71260.1"/>
    <property type="molecule type" value="Genomic_DNA"/>
</dbReference>
<feature type="signal peptide" evidence="2">
    <location>
        <begin position="1"/>
        <end position="17"/>
    </location>
</feature>